<dbReference type="InterPro" id="IPR036716">
    <property type="entry name" value="Pest_crys_N_sf"/>
</dbReference>
<proteinExistence type="inferred from homology"/>
<name>A0ABD6SUD3_BACTU</name>
<keyword evidence="4" id="KW-0843">Virulence</keyword>
<sequence>MIIVALIPNGEAFISQILGAVCPNNVEDNQLKYVQSQINRLDKKVEDLSAAILKSHYDILLKEIQLFENCVNILDSSDVYYSTGDVYENRRWHARHINQKFKEAYKRL</sequence>
<keyword evidence="3" id="KW-0749">Sporulation</keyword>
<protein>
    <recommendedName>
        <fullName evidence="5">Crystaline entomocidal protoxin</fullName>
    </recommendedName>
</protein>
<evidence type="ECO:0000313" key="6">
    <source>
        <dbReference type="EMBL" id="PEX45913.1"/>
    </source>
</evidence>
<dbReference type="AlphaFoldDB" id="A0ABD6SUD3"/>
<dbReference type="RefSeq" id="WP_097891102.1">
    <property type="nucleotide sequence ID" value="NZ_NTRM01000032.1"/>
</dbReference>
<evidence type="ECO:0000313" key="7">
    <source>
        <dbReference type="Proteomes" id="UP000220502"/>
    </source>
</evidence>
<evidence type="ECO:0000256" key="5">
    <source>
        <dbReference type="ARBA" id="ARBA00029653"/>
    </source>
</evidence>
<dbReference type="GO" id="GO:0090729">
    <property type="term" value="F:toxin activity"/>
    <property type="evidence" value="ECO:0007669"/>
    <property type="project" value="UniProtKB-KW"/>
</dbReference>
<dbReference type="Proteomes" id="UP000220502">
    <property type="component" value="Unassembled WGS sequence"/>
</dbReference>
<organism evidence="6 7">
    <name type="scientific">Bacillus thuringiensis</name>
    <dbReference type="NCBI Taxonomy" id="1428"/>
    <lineage>
        <taxon>Bacteria</taxon>
        <taxon>Bacillati</taxon>
        <taxon>Bacillota</taxon>
        <taxon>Bacilli</taxon>
        <taxon>Bacillales</taxon>
        <taxon>Bacillaceae</taxon>
        <taxon>Bacillus</taxon>
        <taxon>Bacillus cereus group</taxon>
    </lineage>
</organism>
<accession>A0ABD6SUD3</accession>
<evidence type="ECO:0000256" key="2">
    <source>
        <dbReference type="ARBA" id="ARBA00022656"/>
    </source>
</evidence>
<gene>
    <name evidence="6" type="ORF">CN461_23255</name>
</gene>
<dbReference type="Gene3D" id="1.20.190.10">
    <property type="entry name" value="Pesticidal crystal protein, N-terminal domain"/>
    <property type="match status" value="1"/>
</dbReference>
<evidence type="ECO:0000256" key="3">
    <source>
        <dbReference type="ARBA" id="ARBA00022969"/>
    </source>
</evidence>
<evidence type="ECO:0000256" key="4">
    <source>
        <dbReference type="ARBA" id="ARBA00023026"/>
    </source>
</evidence>
<dbReference type="GO" id="GO:0030435">
    <property type="term" value="P:sporulation resulting in formation of a cellular spore"/>
    <property type="evidence" value="ECO:0007669"/>
    <property type="project" value="UniProtKB-KW"/>
</dbReference>
<reference evidence="6 7" key="1">
    <citation type="submission" date="2017-09" db="EMBL/GenBank/DDBJ databases">
        <title>Large-scale bioinformatics analysis of Bacillus genomes uncovers conserved roles of natural products in bacterial physiology.</title>
        <authorList>
            <consortium name="Agbiome Team Llc"/>
            <person name="Bleich R.M."/>
            <person name="Kirk G.J."/>
            <person name="Santa Maria K.C."/>
            <person name="Allen S.E."/>
            <person name="Farag S."/>
            <person name="Shank E.A."/>
            <person name="Bowers A."/>
        </authorList>
    </citation>
    <scope>NUCLEOTIDE SEQUENCE [LARGE SCALE GENOMIC DNA]</scope>
    <source>
        <strain evidence="6 7">AFS007900</strain>
    </source>
</reference>
<dbReference type="EMBL" id="NTXF01000036">
    <property type="protein sequence ID" value="PEX45913.1"/>
    <property type="molecule type" value="Genomic_DNA"/>
</dbReference>
<comment type="caution">
    <text evidence="6">The sequence shown here is derived from an EMBL/GenBank/DDBJ whole genome shotgun (WGS) entry which is preliminary data.</text>
</comment>
<comment type="similarity">
    <text evidence="1">Belongs to the delta endotoxin family.</text>
</comment>
<evidence type="ECO:0000256" key="1">
    <source>
        <dbReference type="ARBA" id="ARBA00007819"/>
    </source>
</evidence>
<keyword evidence="2" id="KW-0800">Toxin</keyword>